<dbReference type="AlphaFoldDB" id="A0A644XLX6"/>
<dbReference type="PANTHER" id="PTHR30004:SF6">
    <property type="entry name" value="D-THREONATE 4-PHOSPHATE DEHYDROGENASE"/>
    <property type="match status" value="1"/>
</dbReference>
<accession>A0A644XLX6</accession>
<keyword evidence="2 4" id="KW-0560">Oxidoreductase</keyword>
<dbReference type="EMBL" id="VSSQ01002749">
    <property type="protein sequence ID" value="MPM17185.1"/>
    <property type="molecule type" value="Genomic_DNA"/>
</dbReference>
<keyword evidence="3" id="KW-0520">NAD</keyword>
<organism evidence="4">
    <name type="scientific">bioreactor metagenome</name>
    <dbReference type="NCBI Taxonomy" id="1076179"/>
    <lineage>
        <taxon>unclassified sequences</taxon>
        <taxon>metagenomes</taxon>
        <taxon>ecological metagenomes</taxon>
    </lineage>
</organism>
<evidence type="ECO:0000256" key="2">
    <source>
        <dbReference type="ARBA" id="ARBA00023002"/>
    </source>
</evidence>
<dbReference type="PANTHER" id="PTHR30004">
    <property type="entry name" value="4-HYDROXYTHREONINE-4-PHOSPHATE DEHYDROGENASE"/>
    <property type="match status" value="1"/>
</dbReference>
<evidence type="ECO:0000256" key="1">
    <source>
        <dbReference type="ARBA" id="ARBA00022723"/>
    </source>
</evidence>
<protein>
    <submittedName>
        <fullName evidence="4">D-threonate 4-phosphate dehydrogenase</fullName>
        <ecNumber evidence="4">1.1.1.408</ecNumber>
    </submittedName>
</protein>
<proteinExistence type="predicted"/>
<evidence type="ECO:0000256" key="3">
    <source>
        <dbReference type="ARBA" id="ARBA00023027"/>
    </source>
</evidence>
<dbReference type="InterPro" id="IPR005255">
    <property type="entry name" value="PdxA_fam"/>
</dbReference>
<dbReference type="Gene3D" id="3.40.718.10">
    <property type="entry name" value="Isopropylmalate Dehydrogenase"/>
    <property type="match status" value="1"/>
</dbReference>
<reference evidence="4" key="1">
    <citation type="submission" date="2019-08" db="EMBL/GenBank/DDBJ databases">
        <authorList>
            <person name="Kucharzyk K."/>
            <person name="Murdoch R.W."/>
            <person name="Higgins S."/>
            <person name="Loffler F."/>
        </authorList>
    </citation>
    <scope>NUCLEOTIDE SEQUENCE</scope>
</reference>
<keyword evidence="1" id="KW-0479">Metal-binding</keyword>
<dbReference type="SUPFAM" id="SSF53659">
    <property type="entry name" value="Isocitrate/Isopropylmalate dehydrogenase-like"/>
    <property type="match status" value="1"/>
</dbReference>
<name>A0A644XLX6_9ZZZZ</name>
<sequence>MSEQIKVGITHGDINGVGYEILLKAFADERLQELFIPVIYGSSKSASYHRKVLDYSPINFHIINHADECSYGKINLINCVKEEVKIELGTATAEAGEAAFIALDNAARDLAAKKIDVLVTLPINKDTIQNDKFHFPGHTEFLQDRFAENTKALMILACDSLRIALATTHIPIAEVSEKISKELITEKLATLNFSLKRDFRIETPRIAVLGLNPHAGENGLLGKEELQVIAPAVKESQDAGILCVGPFAADGFFGTGKYREFDAVLAMYHDQGLIPFKTIAMDSGVNFTAGLPIVRTSPDHGTAYDIAGKNRASEESFRQAIYMAMDIFTNRRAYDEAQENPLRKMFFDRGKDDVKLDLTEEETEE</sequence>
<dbReference type="GO" id="GO:0051287">
    <property type="term" value="F:NAD binding"/>
    <property type="evidence" value="ECO:0007669"/>
    <property type="project" value="InterPro"/>
</dbReference>
<dbReference type="NCBIfam" id="TIGR00557">
    <property type="entry name" value="pdxA"/>
    <property type="match status" value="1"/>
</dbReference>
<dbReference type="EC" id="1.1.1.408" evidence="4"/>
<dbReference type="GO" id="GO:0046872">
    <property type="term" value="F:metal ion binding"/>
    <property type="evidence" value="ECO:0007669"/>
    <property type="project" value="UniProtKB-KW"/>
</dbReference>
<dbReference type="Pfam" id="PF04166">
    <property type="entry name" value="PdxA"/>
    <property type="match status" value="1"/>
</dbReference>
<gene>
    <name evidence="4" type="primary">pdxA2_12</name>
    <name evidence="4" type="ORF">SDC9_63573</name>
</gene>
<evidence type="ECO:0000313" key="4">
    <source>
        <dbReference type="EMBL" id="MPM17185.1"/>
    </source>
</evidence>
<comment type="caution">
    <text evidence="4">The sequence shown here is derived from an EMBL/GenBank/DDBJ whole genome shotgun (WGS) entry which is preliminary data.</text>
</comment>
<dbReference type="GO" id="GO:0016491">
    <property type="term" value="F:oxidoreductase activity"/>
    <property type="evidence" value="ECO:0007669"/>
    <property type="project" value="UniProtKB-KW"/>
</dbReference>